<name>A0A840Z3V1_9SPHN</name>
<dbReference type="Pfam" id="PF00535">
    <property type="entry name" value="Glycos_transf_2"/>
    <property type="match status" value="1"/>
</dbReference>
<protein>
    <submittedName>
        <fullName evidence="2">Putative colanic acid biosynthesis glycosyltransferase</fullName>
        <ecNumber evidence="2">2.4.-.-</ecNumber>
    </submittedName>
</protein>
<organism evidence="2 3">
    <name type="scientific">Stakelama sediminis</name>
    <dbReference type="NCBI Taxonomy" id="463200"/>
    <lineage>
        <taxon>Bacteria</taxon>
        <taxon>Pseudomonadati</taxon>
        <taxon>Pseudomonadota</taxon>
        <taxon>Alphaproteobacteria</taxon>
        <taxon>Sphingomonadales</taxon>
        <taxon>Sphingomonadaceae</taxon>
        <taxon>Stakelama</taxon>
    </lineage>
</organism>
<keyword evidence="3" id="KW-1185">Reference proteome</keyword>
<sequence>MTAPTGRTHGPPKFSIVTIVRNNAEGFEATRRSVLDQNSCDFEWIVVDGASTDKTLHLVETAFASGEAHGFSEPDRGIYDAMNKGLKAATGDYIVFLNAGDRLLESDSLQIVADAIDQAGQPDVAFFASKMTFGQKVIDRPAKSPNYIWHGQPGLHQATFFRREVHLQHPFSDRYRICGDYDVLARLRASGARMQSFPQVIGNNSFDADATSGRHKLRLIKEAVQIQRSELHLPLWKCTASVLFRSMNSFVFKLLTQINRRTT</sequence>
<dbReference type="AlphaFoldDB" id="A0A840Z3V1"/>
<comment type="caution">
    <text evidence="2">The sequence shown here is derived from an EMBL/GenBank/DDBJ whole genome shotgun (WGS) entry which is preliminary data.</text>
</comment>
<dbReference type="EC" id="2.4.-.-" evidence="2"/>
<keyword evidence="2" id="KW-0328">Glycosyltransferase</keyword>
<dbReference type="EMBL" id="JACIJI010000015">
    <property type="protein sequence ID" value="MBB5720356.1"/>
    <property type="molecule type" value="Genomic_DNA"/>
</dbReference>
<dbReference type="InterPro" id="IPR029044">
    <property type="entry name" value="Nucleotide-diphossugar_trans"/>
</dbReference>
<dbReference type="CDD" id="cd06433">
    <property type="entry name" value="GT_2_WfgS_like"/>
    <property type="match status" value="1"/>
</dbReference>
<dbReference type="PANTHER" id="PTHR22916">
    <property type="entry name" value="GLYCOSYLTRANSFERASE"/>
    <property type="match status" value="1"/>
</dbReference>
<keyword evidence="2" id="KW-0808">Transferase</keyword>
<accession>A0A840Z3V1</accession>
<evidence type="ECO:0000313" key="2">
    <source>
        <dbReference type="EMBL" id="MBB5720356.1"/>
    </source>
</evidence>
<dbReference type="PANTHER" id="PTHR22916:SF3">
    <property type="entry name" value="UDP-GLCNAC:BETAGAL BETA-1,3-N-ACETYLGLUCOSAMINYLTRANSFERASE-LIKE PROTEIN 1"/>
    <property type="match status" value="1"/>
</dbReference>
<dbReference type="GO" id="GO:0016758">
    <property type="term" value="F:hexosyltransferase activity"/>
    <property type="evidence" value="ECO:0007669"/>
    <property type="project" value="UniProtKB-ARBA"/>
</dbReference>
<proteinExistence type="predicted"/>
<dbReference type="Proteomes" id="UP000554342">
    <property type="component" value="Unassembled WGS sequence"/>
</dbReference>
<dbReference type="Gene3D" id="3.90.550.10">
    <property type="entry name" value="Spore Coat Polysaccharide Biosynthesis Protein SpsA, Chain A"/>
    <property type="match status" value="1"/>
</dbReference>
<feature type="domain" description="Glycosyltransferase 2-like" evidence="1">
    <location>
        <begin position="15"/>
        <end position="140"/>
    </location>
</feature>
<evidence type="ECO:0000313" key="3">
    <source>
        <dbReference type="Proteomes" id="UP000554342"/>
    </source>
</evidence>
<reference evidence="2 3" key="1">
    <citation type="submission" date="2020-08" db="EMBL/GenBank/DDBJ databases">
        <title>Genomic Encyclopedia of Type Strains, Phase IV (KMG-IV): sequencing the most valuable type-strain genomes for metagenomic binning, comparative biology and taxonomic classification.</title>
        <authorList>
            <person name="Goeker M."/>
        </authorList>
    </citation>
    <scope>NUCLEOTIDE SEQUENCE [LARGE SCALE GENOMIC DNA]</scope>
    <source>
        <strain evidence="2 3">DSM 27203</strain>
    </source>
</reference>
<gene>
    <name evidence="2" type="ORF">FHR23_003322</name>
</gene>
<evidence type="ECO:0000259" key="1">
    <source>
        <dbReference type="Pfam" id="PF00535"/>
    </source>
</evidence>
<dbReference type="RefSeq" id="WP_184006111.1">
    <property type="nucleotide sequence ID" value="NZ_BAABIF010000026.1"/>
</dbReference>
<dbReference type="InterPro" id="IPR001173">
    <property type="entry name" value="Glyco_trans_2-like"/>
</dbReference>
<dbReference type="SUPFAM" id="SSF53448">
    <property type="entry name" value="Nucleotide-diphospho-sugar transferases"/>
    <property type="match status" value="1"/>
</dbReference>